<feature type="compositionally biased region" description="Basic residues" evidence="14">
    <location>
        <begin position="234"/>
        <end position="254"/>
    </location>
</feature>
<dbReference type="Gene3D" id="1.10.10.60">
    <property type="entry name" value="Homeodomain-like"/>
    <property type="match status" value="1"/>
</dbReference>
<keyword evidence="21" id="KW-1185">Reference proteome</keyword>
<dbReference type="SUPFAM" id="SSF57903">
    <property type="entry name" value="FYVE/PHD zinc finger"/>
    <property type="match status" value="1"/>
</dbReference>
<comment type="similarity">
    <text evidence="2">Belongs to the SNF2/RAD54 helicase family. ISWI subfamily.</text>
</comment>
<keyword evidence="10 13" id="KW-0175">Coiled coil</keyword>
<gene>
    <name evidence="20" type="ORF">C4D60_Mb06t30360</name>
</gene>
<evidence type="ECO:0000256" key="12">
    <source>
        <dbReference type="PROSITE-ProRule" id="PRU00146"/>
    </source>
</evidence>
<evidence type="ECO:0000256" key="1">
    <source>
        <dbReference type="ARBA" id="ARBA00004123"/>
    </source>
</evidence>
<dbReference type="InterPro" id="IPR016197">
    <property type="entry name" value="Chromo-like_dom_sf"/>
</dbReference>
<dbReference type="Pfam" id="PF00271">
    <property type="entry name" value="Helicase_C"/>
    <property type="match status" value="1"/>
</dbReference>
<dbReference type="CDD" id="cd18659">
    <property type="entry name" value="CD2_tandem"/>
    <property type="match status" value="1"/>
</dbReference>
<keyword evidence="6 12" id="KW-0863">Zinc-finger</keyword>
<dbReference type="GO" id="GO:0000785">
    <property type="term" value="C:chromatin"/>
    <property type="evidence" value="ECO:0007669"/>
    <property type="project" value="TreeGrafter"/>
</dbReference>
<feature type="region of interest" description="Disordered" evidence="14">
    <location>
        <begin position="356"/>
        <end position="395"/>
    </location>
</feature>
<keyword evidence="4" id="KW-0677">Repeat</keyword>
<evidence type="ECO:0000259" key="15">
    <source>
        <dbReference type="PROSITE" id="PS50013"/>
    </source>
</evidence>
<dbReference type="InterPro" id="IPR011011">
    <property type="entry name" value="Znf_FYVE_PHD"/>
</dbReference>
<evidence type="ECO:0000256" key="8">
    <source>
        <dbReference type="ARBA" id="ARBA00022833"/>
    </source>
</evidence>
<dbReference type="SMART" id="SM01147">
    <property type="entry name" value="DUF1087"/>
    <property type="match status" value="1"/>
</dbReference>
<dbReference type="GO" id="GO:0003677">
    <property type="term" value="F:DNA binding"/>
    <property type="evidence" value="ECO:0007669"/>
    <property type="project" value="TreeGrafter"/>
</dbReference>
<dbReference type="CDD" id="cd15532">
    <property type="entry name" value="PHD2_CHD_II"/>
    <property type="match status" value="1"/>
</dbReference>
<evidence type="ECO:0000259" key="16">
    <source>
        <dbReference type="PROSITE" id="PS50016"/>
    </source>
</evidence>
<dbReference type="GO" id="GO:0008270">
    <property type="term" value="F:zinc ion binding"/>
    <property type="evidence" value="ECO:0007669"/>
    <property type="project" value="UniProtKB-KW"/>
</dbReference>
<keyword evidence="5" id="KW-0547">Nucleotide-binding</keyword>
<dbReference type="InterPro" id="IPR019786">
    <property type="entry name" value="Zinc_finger_PHD-type_CS"/>
</dbReference>
<dbReference type="SMART" id="SM00298">
    <property type="entry name" value="CHROMO"/>
    <property type="match status" value="2"/>
</dbReference>
<dbReference type="PROSITE" id="PS50016">
    <property type="entry name" value="ZF_PHD_2"/>
    <property type="match status" value="1"/>
</dbReference>
<dbReference type="InterPro" id="IPR023780">
    <property type="entry name" value="Chromo_domain"/>
</dbReference>
<dbReference type="EMBL" id="PYDT01000009">
    <property type="protein sequence ID" value="THU51374.1"/>
    <property type="molecule type" value="Genomic_DNA"/>
</dbReference>
<dbReference type="PROSITE" id="PS51192">
    <property type="entry name" value="HELICASE_ATP_BIND_1"/>
    <property type="match status" value="1"/>
</dbReference>
<evidence type="ECO:0000313" key="20">
    <source>
        <dbReference type="EMBL" id="THU51374.1"/>
    </source>
</evidence>
<dbReference type="CDD" id="cd18660">
    <property type="entry name" value="CD1_tandem"/>
    <property type="match status" value="1"/>
</dbReference>
<evidence type="ECO:0000256" key="9">
    <source>
        <dbReference type="ARBA" id="ARBA00022840"/>
    </source>
</evidence>
<dbReference type="PROSITE" id="PS51194">
    <property type="entry name" value="HELICASE_CTER"/>
    <property type="match status" value="1"/>
</dbReference>
<evidence type="ECO:0000256" key="7">
    <source>
        <dbReference type="ARBA" id="ARBA00022801"/>
    </source>
</evidence>
<evidence type="ECO:0000256" key="14">
    <source>
        <dbReference type="SAM" id="MobiDB-lite"/>
    </source>
</evidence>
<evidence type="ECO:0000256" key="3">
    <source>
        <dbReference type="ARBA" id="ARBA00022723"/>
    </source>
</evidence>
<dbReference type="Pfam" id="PF00176">
    <property type="entry name" value="SNF2-rel_dom"/>
    <property type="match status" value="1"/>
</dbReference>
<dbReference type="InterPro" id="IPR019787">
    <property type="entry name" value="Znf_PHD-finger"/>
</dbReference>
<evidence type="ECO:0000259" key="17">
    <source>
        <dbReference type="PROSITE" id="PS50090"/>
    </source>
</evidence>
<dbReference type="SMART" id="SM00487">
    <property type="entry name" value="DEXDc"/>
    <property type="match status" value="1"/>
</dbReference>
<dbReference type="GO" id="GO:0003682">
    <property type="term" value="F:chromatin binding"/>
    <property type="evidence" value="ECO:0007669"/>
    <property type="project" value="TreeGrafter"/>
</dbReference>
<reference evidence="20 21" key="1">
    <citation type="journal article" date="2019" name="Nat. Plants">
        <title>Genome sequencing of Musa balbisiana reveals subgenome evolution and function divergence in polyploid bananas.</title>
        <authorList>
            <person name="Yao X."/>
        </authorList>
    </citation>
    <scope>NUCLEOTIDE SEQUENCE [LARGE SCALE GENOMIC DNA]</scope>
    <source>
        <strain evidence="21">cv. DH-PKW</strain>
        <tissue evidence="20">Leaves</tissue>
    </source>
</reference>
<dbReference type="Gene3D" id="3.40.50.10810">
    <property type="entry name" value="Tandem AAA-ATPase domain"/>
    <property type="match status" value="1"/>
</dbReference>
<dbReference type="InterPro" id="IPR000953">
    <property type="entry name" value="Chromo/chromo_shadow_dom"/>
</dbReference>
<dbReference type="Gene3D" id="3.30.40.10">
    <property type="entry name" value="Zinc/RING finger domain, C3HC4 (zinc finger)"/>
    <property type="match status" value="1"/>
</dbReference>
<feature type="domain" description="Chromo" evidence="15">
    <location>
        <begin position="590"/>
        <end position="623"/>
    </location>
</feature>
<keyword evidence="3" id="KW-0479">Metal-binding</keyword>
<sequence>MREESSSRDNMIDRNWLLKRKRKRITSGLGLSNGKESTSRSSESLLNNAAKRKKGDIHVSRLARKIKGQDGHYFECVVCDLGGNLLCCDSCPRTYHLECLNPPLKRIPSGKWHCRNCSEQKANIKTSDNSEPYLRRARMKSMFGKPTILYKQPVHDKATLPERNSVPRTNNGKATFSRRTPNQKSDSSRHDKSVSPKSSHLCEGGPQDGILAATDNKTKKSDSSSRRKTSSHEKSRKKKQKPSMTDKKKKPIAKKGKDASTAVSNEPSMETCLSTGGSLQNCKSLDQQNSASKEEASTSAGEEQYEISAEKASPSSQELDERSMQSHKITKHHGNHWDGVQQVDRILGCRLQASTKMSSQTIRSPTSLEHANSENNPGSPASRQPPYGLNGPRNNDKLLTECQNQCEVEITDTKHVLNEAYIDKSCEFKGSLNNIPTSECLQDEHIAKENFVVLKDSPLDKANIALEVCMENSKDSDLISAHKLSNSYTGTGPSQLAVSCVSKGKDGSVLDTQPSNNEKSRITVEMVQDLGNENNDDIIYEFLVKWVGQSNIHNTWVPESQLKILAKRKLENYKAKYGTASINICEEQWKIPQRVIALRTCKDGINEALVKWCGLPYDECTWERLDEPVMKESAHRVDELKRLESQTFDKDINDDSQKRKGDCQDLLPLVEQPNVLRGGLLFPHQLEALNWLRKCWFKNKNVILADEMGLGKTISACAFISSLYFEFKAKLPSLILVPLSTIPNWLAEFALWAPRLNVVEYHGCAKARSIIRQYEWHANNPKKSHKLTKSYKFNVLLTTYEMVLADFSYLRGVPWEVLIVDEGHRLKNSSSKLFGLLNTFSFRHRVLLTGTPLQNNIGELYNLLNFLQPVAFPSLAAFEEKFDDLTTAEKVEELKKLVAPHMLRRLKKDAMQNIPPKTERIIPVELTSIQAEYYRAMLTKNYQILRNIGKGGAQQSLLNIVMQLRKVCNHPYLIPGTEPESGSMEFLHEMRIKASAKLTLLHSMLKILHKEGHRVLIFSQMSRLLDILEDYLTIEFGPKTYERVDGSVPVADRQAAIARFNQDKTRFVFLLSTRSCGLGINLATADTVIIYDSDFNPHADIQAMNRAHRIGQSKRLLVYRLVVRASVEERILHLAKKKLMLDQLFVNKSESQKEVEDILRWGAGELFSDSDAVNGQDAKEAPTSKLDAVPDNEHKHRRRAGGLGDVYKDKCTEGCTKIVWDEGAILKLLDRSDLQSVSESTDVDLENNMLGSVKRKRKREKRKGWWRNRGGRKKEEEEVVEEEEKVVEEKEEEGRRGEEEEMGAIGYYLLYQSVDWNDDTNEEPDGSQLLPGVAVDGCEKISEAKEDTAVAGSEENEWDRLLRVRWEKYQLEEEAVLGRGKRLRKAVSYKESFASIPSETISESGNEEEEPEHEYTHAGRALKEKFARLRARQKERIAQRQTADFSHSTDRTELLTQSMVQSVHEAEGLEKKIQDDNNEQVVTMDQEDDTSTQPLDDKRTESPARLGKFSKHGYKRFHSDHLDLSVRPPGSLSAEFFLPRNQLQSTNNAVSLPSNNLLPVLGLCAPNASQAGSSSRNFRSPLRLSTSSNGQRRISSRNIECPLPAASCSRPPNDMNIDLKEKSASTSILPEASGDSLHHKLKNMIPDGYFPFYPPGSTSGRPPLDIFETSSSSFTSFQEKLGLPNLTFDVNMAPKFSIPPKNLMKAHSDLLPSLSLTMEYINSSFQELPNMPVLPNFRQQLSDSLKQKQQMTELKSRLDIGPMPGTRSSLPENHQKVLDNIMMRTQSATNKLFKKRLKADAWSEDELDALWIGVRRHGRGNWDAMLRDPKLRFSKYRTIEDLFLRWTEEQQKIIDTPAFSAPKSSKPLSFPEISDGMMTRALLGGQLPGLGSAWPKSLSDLTDIQLGCGDFKPSFSCTDPFSHNSRIDENCPQVAAWKNDRPRSGFHGGFYPGVSFPFDMPCSDNLVTSLSMNHPSSSALQRNEDENCAMKNFPLPGVSEKLQNLLHDSNSKVHSNESNVGMTLDPHKQQTFLDSSSNNAIAVGSSNTNKLPHWLREAVNIPPSRPPEPELCSTLPPTVSAIAQSVRLLYGEEKTFPPFAIPGLPPIQPQDPRKSLKRKRKLDRLKQLTPDIDGFIEKFDHSSPGTIPPVSQIMESVPDLGRSDLNEDFTPQNLNLNSPSLSSFATQEKSSGSALAACPEVLEQVKSCMSCGPCGLSVTEMPGPSCQRTEISKSKDLEIFKHDRKGLNEDLEDSHGKHKTARNSLLGCWDKMLSSEQTSQADRRDSSKTQSDTSRPNQMNLKEMSSEETATDNNKSEHEQSEGGLSVSWQNQFVKAWFRVQQHHSEANSEVVKARFKLRTLQQIVKVFIN</sequence>
<feature type="compositionally biased region" description="Polar residues" evidence="14">
    <location>
        <begin position="356"/>
        <end position="382"/>
    </location>
</feature>
<feature type="region of interest" description="Disordered" evidence="14">
    <location>
        <begin position="1569"/>
        <end position="1594"/>
    </location>
</feature>
<dbReference type="InterPro" id="IPR049730">
    <property type="entry name" value="SNF2/RAD54-like_C"/>
</dbReference>
<dbReference type="FunFam" id="3.40.50.300:FF:000607">
    <property type="entry name" value="chromodomain-helicase-DNA-binding protein 1-like isoform X1"/>
    <property type="match status" value="1"/>
</dbReference>
<dbReference type="InterPro" id="IPR009463">
    <property type="entry name" value="DUF1087"/>
</dbReference>
<feature type="domain" description="PHD-type" evidence="16">
    <location>
        <begin position="73"/>
        <end position="120"/>
    </location>
</feature>
<evidence type="ECO:0000256" key="4">
    <source>
        <dbReference type="ARBA" id="ARBA00022737"/>
    </source>
</evidence>
<evidence type="ECO:0000256" key="13">
    <source>
        <dbReference type="SAM" id="Coils"/>
    </source>
</evidence>
<dbReference type="STRING" id="52838.A0A4S8IT31"/>
<evidence type="ECO:0000259" key="18">
    <source>
        <dbReference type="PROSITE" id="PS51192"/>
    </source>
</evidence>
<dbReference type="SUPFAM" id="SSF46689">
    <property type="entry name" value="Homeodomain-like"/>
    <property type="match status" value="1"/>
</dbReference>
<name>A0A4S8IT31_MUSBA</name>
<dbReference type="Proteomes" id="UP000317650">
    <property type="component" value="Chromosome 6"/>
</dbReference>
<dbReference type="InterPro" id="IPR001965">
    <property type="entry name" value="Znf_PHD"/>
</dbReference>
<dbReference type="PANTHER" id="PTHR45623:SF28">
    <property type="entry name" value="PROTEIN CHROMATIN REMODELING 4"/>
    <property type="match status" value="1"/>
</dbReference>
<keyword evidence="11" id="KW-0539">Nucleus</keyword>
<dbReference type="GO" id="GO:0016887">
    <property type="term" value="F:ATP hydrolysis activity"/>
    <property type="evidence" value="ECO:0007669"/>
    <property type="project" value="TreeGrafter"/>
</dbReference>
<dbReference type="PROSITE" id="PS01359">
    <property type="entry name" value="ZF_PHD_1"/>
    <property type="match status" value="1"/>
</dbReference>
<feature type="region of interest" description="Disordered" evidence="14">
    <location>
        <begin position="144"/>
        <end position="323"/>
    </location>
</feature>
<feature type="domain" description="Myb-like" evidence="17">
    <location>
        <begin position="1794"/>
        <end position="1850"/>
    </location>
</feature>
<feature type="compositionally biased region" description="Pro residues" evidence="14">
    <location>
        <begin position="2100"/>
        <end position="2109"/>
    </location>
</feature>
<evidence type="ECO:0000256" key="5">
    <source>
        <dbReference type="ARBA" id="ARBA00022741"/>
    </source>
</evidence>
<dbReference type="InterPro" id="IPR000330">
    <property type="entry name" value="SNF2_N"/>
</dbReference>
<evidence type="ECO:0000256" key="6">
    <source>
        <dbReference type="ARBA" id="ARBA00022771"/>
    </source>
</evidence>
<dbReference type="GO" id="GO:0042393">
    <property type="term" value="F:histone binding"/>
    <property type="evidence" value="ECO:0007669"/>
    <property type="project" value="TreeGrafter"/>
</dbReference>
<dbReference type="InterPro" id="IPR013083">
    <property type="entry name" value="Znf_RING/FYVE/PHD"/>
</dbReference>
<dbReference type="GO" id="GO:0140658">
    <property type="term" value="F:ATP-dependent chromatin remodeler activity"/>
    <property type="evidence" value="ECO:0007669"/>
    <property type="project" value="TreeGrafter"/>
</dbReference>
<dbReference type="GO" id="GO:0005634">
    <property type="term" value="C:nucleus"/>
    <property type="evidence" value="ECO:0007669"/>
    <property type="project" value="UniProtKB-SubCell"/>
</dbReference>
<comment type="caution">
    <text evidence="20">The sequence shown here is derived from an EMBL/GenBank/DDBJ whole genome shotgun (WGS) entry which is preliminary data.</text>
</comment>
<evidence type="ECO:0008006" key="22">
    <source>
        <dbReference type="Google" id="ProtNLM"/>
    </source>
</evidence>
<dbReference type="CDD" id="cd11660">
    <property type="entry name" value="SANT_TRF"/>
    <property type="match status" value="1"/>
</dbReference>
<dbReference type="Pfam" id="PF00628">
    <property type="entry name" value="PHD"/>
    <property type="match status" value="1"/>
</dbReference>
<feature type="compositionally biased region" description="Polar residues" evidence="14">
    <location>
        <begin position="2288"/>
        <end position="2300"/>
    </location>
</feature>
<proteinExistence type="inferred from homology"/>
<dbReference type="InterPro" id="IPR001650">
    <property type="entry name" value="Helicase_C-like"/>
</dbReference>
<evidence type="ECO:0000256" key="11">
    <source>
        <dbReference type="ARBA" id="ARBA00023242"/>
    </source>
</evidence>
<dbReference type="InterPro" id="IPR027417">
    <property type="entry name" value="P-loop_NTPase"/>
</dbReference>
<feature type="coiled-coil region" evidence="13">
    <location>
        <begin position="1272"/>
        <end position="1300"/>
    </location>
</feature>
<protein>
    <recommendedName>
        <fullName evidence="22">Protein CHROMATIN REMODELING 4</fullName>
    </recommendedName>
</protein>
<organism evidence="20 21">
    <name type="scientific">Musa balbisiana</name>
    <name type="common">Banana</name>
    <dbReference type="NCBI Taxonomy" id="52838"/>
    <lineage>
        <taxon>Eukaryota</taxon>
        <taxon>Viridiplantae</taxon>
        <taxon>Streptophyta</taxon>
        <taxon>Embryophyta</taxon>
        <taxon>Tracheophyta</taxon>
        <taxon>Spermatophyta</taxon>
        <taxon>Magnoliopsida</taxon>
        <taxon>Liliopsida</taxon>
        <taxon>Zingiberales</taxon>
        <taxon>Musaceae</taxon>
        <taxon>Musa</taxon>
    </lineage>
</organism>
<dbReference type="PROSITE" id="PS50090">
    <property type="entry name" value="MYB_LIKE"/>
    <property type="match status" value="1"/>
</dbReference>
<feature type="region of interest" description="Disordered" evidence="14">
    <location>
        <begin position="2100"/>
        <end position="2119"/>
    </location>
</feature>
<accession>A0A4S8IT31</accession>
<dbReference type="GO" id="GO:0005524">
    <property type="term" value="F:ATP binding"/>
    <property type="evidence" value="ECO:0007669"/>
    <property type="project" value="UniProtKB-KW"/>
</dbReference>
<dbReference type="PROSITE" id="PS50013">
    <property type="entry name" value="CHROMO_2"/>
    <property type="match status" value="2"/>
</dbReference>
<feature type="compositionally biased region" description="Polar residues" evidence="14">
    <location>
        <begin position="261"/>
        <end position="301"/>
    </location>
</feature>
<dbReference type="InterPro" id="IPR009057">
    <property type="entry name" value="Homeodomain-like_sf"/>
</dbReference>
<dbReference type="SMART" id="SM00490">
    <property type="entry name" value="HELICc"/>
    <property type="match status" value="1"/>
</dbReference>
<dbReference type="Gene3D" id="3.40.50.300">
    <property type="entry name" value="P-loop containing nucleotide triphosphate hydrolases"/>
    <property type="match status" value="1"/>
</dbReference>
<feature type="region of interest" description="Disordered" evidence="14">
    <location>
        <begin position="1468"/>
        <end position="1509"/>
    </location>
</feature>
<feature type="domain" description="Chromo" evidence="15">
    <location>
        <begin position="522"/>
        <end position="576"/>
    </location>
</feature>
<dbReference type="SUPFAM" id="SSF54160">
    <property type="entry name" value="Chromo domain-like"/>
    <property type="match status" value="2"/>
</dbReference>
<keyword evidence="8" id="KW-0862">Zinc</keyword>
<feature type="compositionally biased region" description="Polar residues" evidence="14">
    <location>
        <begin position="166"/>
        <end position="185"/>
    </location>
</feature>
<feature type="compositionally biased region" description="Basic and acidic residues" evidence="14">
    <location>
        <begin position="216"/>
        <end position="233"/>
    </location>
</feature>
<comment type="subcellular location">
    <subcellularLocation>
        <location evidence="1">Nucleus</location>
    </subcellularLocation>
</comment>
<evidence type="ECO:0000256" key="10">
    <source>
        <dbReference type="ARBA" id="ARBA00023054"/>
    </source>
</evidence>
<feature type="domain" description="Helicase C-terminal" evidence="19">
    <location>
        <begin position="1000"/>
        <end position="1159"/>
    </location>
</feature>
<dbReference type="PANTHER" id="PTHR45623">
    <property type="entry name" value="CHROMODOMAIN-HELICASE-DNA-BINDING PROTEIN 3-RELATED-RELATED"/>
    <property type="match status" value="1"/>
</dbReference>
<dbReference type="InterPro" id="IPR001005">
    <property type="entry name" value="SANT/Myb"/>
</dbReference>
<dbReference type="Pfam" id="PF06465">
    <property type="entry name" value="DUF1087"/>
    <property type="match status" value="1"/>
</dbReference>
<dbReference type="InterPro" id="IPR014001">
    <property type="entry name" value="Helicase_ATP-bd"/>
</dbReference>
<feature type="region of interest" description="Disordered" evidence="14">
    <location>
        <begin position="2275"/>
        <end position="2325"/>
    </location>
</feature>
<feature type="region of interest" description="Disordered" evidence="14">
    <location>
        <begin position="1397"/>
        <end position="1419"/>
    </location>
</feature>
<dbReference type="Gene3D" id="2.40.50.40">
    <property type="match status" value="2"/>
</dbReference>
<dbReference type="Pfam" id="PF00385">
    <property type="entry name" value="Chromo"/>
    <property type="match status" value="2"/>
</dbReference>
<feature type="domain" description="Helicase ATP-binding" evidence="18">
    <location>
        <begin position="693"/>
        <end position="870"/>
    </location>
</feature>
<evidence type="ECO:0000259" key="19">
    <source>
        <dbReference type="PROSITE" id="PS51194"/>
    </source>
</evidence>
<dbReference type="SUPFAM" id="SSF52540">
    <property type="entry name" value="P-loop containing nucleoside triphosphate hydrolases"/>
    <property type="match status" value="2"/>
</dbReference>
<dbReference type="InterPro" id="IPR038718">
    <property type="entry name" value="SNF2-like_sf"/>
</dbReference>
<evidence type="ECO:0000256" key="2">
    <source>
        <dbReference type="ARBA" id="ARBA00009687"/>
    </source>
</evidence>
<dbReference type="SMART" id="SM00249">
    <property type="entry name" value="PHD"/>
    <property type="match status" value="1"/>
</dbReference>
<evidence type="ECO:0000313" key="21">
    <source>
        <dbReference type="Proteomes" id="UP000317650"/>
    </source>
</evidence>
<keyword evidence="7" id="KW-0378">Hydrolase</keyword>
<dbReference type="CDD" id="cd18793">
    <property type="entry name" value="SF2_C_SNF"/>
    <property type="match status" value="1"/>
</dbReference>
<keyword evidence="9" id="KW-0067">ATP-binding</keyword>